<evidence type="ECO:0000259" key="4">
    <source>
        <dbReference type="SMART" id="SM00822"/>
    </source>
</evidence>
<dbReference type="NCBIfam" id="NF005861">
    <property type="entry name" value="PRK07791.1"/>
    <property type="match status" value="1"/>
</dbReference>
<dbReference type="PRINTS" id="PR00080">
    <property type="entry name" value="SDRFAMILY"/>
</dbReference>
<comment type="similarity">
    <text evidence="1 3">Belongs to the short-chain dehydrogenases/reductases (SDR) family.</text>
</comment>
<dbReference type="InterPro" id="IPR057326">
    <property type="entry name" value="KR_dom"/>
</dbReference>
<evidence type="ECO:0000256" key="3">
    <source>
        <dbReference type="RuleBase" id="RU000363"/>
    </source>
</evidence>
<proteinExistence type="inferred from homology"/>
<sequence>MGELQGRVAVVTGAGRGIGREEALRLAGEGAAVLVNDLGGDFHGEGADRSPAQQVVDEIVAAGGRAVANYDDVSSWTGAEALVRQAVEELGGLHILVNNAGILRDAMSFKMTEADWDAVIAVHLKGHFAPAHFAGIYWRERAKAGQPVHGRIVNTTSDSGLFGNPGQANYAAAKAGIASMTLVLARELGRYGVTVNAVTPRARTRLTAGIGFGEAPAEGFDRLSPAHVAPVVAWLASDGAADVNGQIFIVNGTEIMVLGGYHVEGSVSGGEQPWTVAGLTAAKGALFAKRPAGTPELAVPGW</sequence>
<dbReference type="InterPro" id="IPR051687">
    <property type="entry name" value="Peroxisomal_Beta-Oxidation"/>
</dbReference>
<dbReference type="InterPro" id="IPR002347">
    <property type="entry name" value="SDR_fam"/>
</dbReference>
<evidence type="ECO:0000313" key="5">
    <source>
        <dbReference type="EMBL" id="MDQ7903725.1"/>
    </source>
</evidence>
<evidence type="ECO:0000256" key="2">
    <source>
        <dbReference type="ARBA" id="ARBA00023002"/>
    </source>
</evidence>
<keyword evidence="6" id="KW-1185">Reference proteome</keyword>
<dbReference type="SMART" id="SM00822">
    <property type="entry name" value="PKS_KR"/>
    <property type="match status" value="1"/>
</dbReference>
<protein>
    <submittedName>
        <fullName evidence="5">SDR family oxidoreductase</fullName>
    </submittedName>
</protein>
<dbReference type="PRINTS" id="PR00081">
    <property type="entry name" value="GDHRDH"/>
</dbReference>
<evidence type="ECO:0000313" key="6">
    <source>
        <dbReference type="Proteomes" id="UP001230908"/>
    </source>
</evidence>
<dbReference type="PANTHER" id="PTHR45024">
    <property type="entry name" value="DEHYDROGENASES, SHORT CHAIN"/>
    <property type="match status" value="1"/>
</dbReference>
<dbReference type="Proteomes" id="UP001230908">
    <property type="component" value="Unassembled WGS sequence"/>
</dbReference>
<dbReference type="EMBL" id="JAVHUY010000003">
    <property type="protein sequence ID" value="MDQ7903725.1"/>
    <property type="molecule type" value="Genomic_DNA"/>
</dbReference>
<dbReference type="InterPro" id="IPR020904">
    <property type="entry name" value="Sc_DH/Rdtase_CS"/>
</dbReference>
<dbReference type="SUPFAM" id="SSF51735">
    <property type="entry name" value="NAD(P)-binding Rossmann-fold domains"/>
    <property type="match status" value="1"/>
</dbReference>
<dbReference type="Gene3D" id="3.40.50.720">
    <property type="entry name" value="NAD(P)-binding Rossmann-like Domain"/>
    <property type="match status" value="1"/>
</dbReference>
<reference evidence="5 6" key="1">
    <citation type="submission" date="2023-08" db="EMBL/GenBank/DDBJ databases">
        <title>Phytohabitans sansha sp. nov., isolated from marine sediment.</title>
        <authorList>
            <person name="Zhao Y."/>
            <person name="Yi K."/>
        </authorList>
    </citation>
    <scope>NUCLEOTIDE SEQUENCE [LARGE SCALE GENOMIC DNA]</scope>
    <source>
        <strain evidence="5 6">ZYX-F-186</strain>
    </source>
</reference>
<gene>
    <name evidence="5" type="ORF">RB614_04240</name>
</gene>
<dbReference type="InterPro" id="IPR036291">
    <property type="entry name" value="NAD(P)-bd_dom_sf"/>
</dbReference>
<name>A0ABU0ZBL5_9ACTN</name>
<keyword evidence="2" id="KW-0560">Oxidoreductase</keyword>
<comment type="caution">
    <text evidence="5">The sequence shown here is derived from an EMBL/GenBank/DDBJ whole genome shotgun (WGS) entry which is preliminary data.</text>
</comment>
<dbReference type="Pfam" id="PF00106">
    <property type="entry name" value="adh_short"/>
    <property type="match status" value="1"/>
</dbReference>
<dbReference type="PANTHER" id="PTHR45024:SF2">
    <property type="entry name" value="SCP2 DOMAIN-CONTAINING PROTEIN"/>
    <property type="match status" value="1"/>
</dbReference>
<feature type="domain" description="Ketoreductase" evidence="4">
    <location>
        <begin position="7"/>
        <end position="201"/>
    </location>
</feature>
<accession>A0ABU0ZBL5</accession>
<evidence type="ECO:0000256" key="1">
    <source>
        <dbReference type="ARBA" id="ARBA00006484"/>
    </source>
</evidence>
<dbReference type="RefSeq" id="WP_308711000.1">
    <property type="nucleotide sequence ID" value="NZ_JAVHUY010000003.1"/>
</dbReference>
<dbReference type="PROSITE" id="PS00061">
    <property type="entry name" value="ADH_SHORT"/>
    <property type="match status" value="1"/>
</dbReference>
<organism evidence="5 6">
    <name type="scientific">Phytohabitans maris</name>
    <dbReference type="NCBI Taxonomy" id="3071409"/>
    <lineage>
        <taxon>Bacteria</taxon>
        <taxon>Bacillati</taxon>
        <taxon>Actinomycetota</taxon>
        <taxon>Actinomycetes</taxon>
        <taxon>Micromonosporales</taxon>
        <taxon>Micromonosporaceae</taxon>
    </lineage>
</organism>